<dbReference type="InterPro" id="IPR004843">
    <property type="entry name" value="Calcineurin-like_PHP"/>
</dbReference>
<dbReference type="SUPFAM" id="SSF56300">
    <property type="entry name" value="Metallo-dependent phosphatases"/>
    <property type="match status" value="1"/>
</dbReference>
<dbReference type="Proteomes" id="UP000197065">
    <property type="component" value="Unassembled WGS sequence"/>
</dbReference>
<evidence type="ECO:0000256" key="1">
    <source>
        <dbReference type="ARBA" id="ARBA00022723"/>
    </source>
</evidence>
<organism evidence="6 7">
    <name type="scientific">Arboricoccus pini</name>
    <dbReference type="NCBI Taxonomy" id="1963835"/>
    <lineage>
        <taxon>Bacteria</taxon>
        <taxon>Pseudomonadati</taxon>
        <taxon>Pseudomonadota</taxon>
        <taxon>Alphaproteobacteria</taxon>
        <taxon>Geminicoccales</taxon>
        <taxon>Geminicoccaceae</taxon>
        <taxon>Arboricoccus</taxon>
    </lineage>
</organism>
<evidence type="ECO:0000256" key="3">
    <source>
        <dbReference type="ARBA" id="ARBA00023004"/>
    </source>
</evidence>
<dbReference type="RefSeq" id="WP_088559906.1">
    <property type="nucleotide sequence ID" value="NZ_FYEH01000002.1"/>
</dbReference>
<sequence>MPNYETVCRLAHLTDLHMGPLPEVKITDLFSKRILGYMSWMRGRRFRHRADILERIVEDVAEQEVDHKLLTGDLVNISLRKEFEAAARWLEGVGTPDNMTVIPGNHDAYVKGAAENNWKLWRAFMAGDEKERVQPYPFVKRIKGAAIIGLSSAIPTGWREAAGALGDSQLLALDETLARLKPEDGLRIVLIHHPPIDAWSRKRKRLRDGAAFRAIIQRRGAELILCGHEHILMMGTLPGPRGDVPVFCSPSASVAGGPGKGGGGYLLFELQQAKGARGANAPYRLSADYRRLNVDDWTVGSAFKANFERTAADLPVDLSKVA</sequence>
<name>A0A212QN34_9PROT</name>
<keyword evidence="3" id="KW-0408">Iron</keyword>
<keyword evidence="1" id="KW-0479">Metal-binding</keyword>
<protein>
    <submittedName>
        <fullName evidence="6">3',5'-cyclic AMP phosphodiesterase CpdA</fullName>
    </submittedName>
</protein>
<keyword evidence="7" id="KW-1185">Reference proteome</keyword>
<dbReference type="InterPro" id="IPR029052">
    <property type="entry name" value="Metallo-depent_PP-like"/>
</dbReference>
<gene>
    <name evidence="6" type="ORF">SAMN07250955_10212</name>
</gene>
<reference evidence="6 7" key="1">
    <citation type="submission" date="2017-06" db="EMBL/GenBank/DDBJ databases">
        <authorList>
            <person name="Kim H.J."/>
            <person name="Triplett B.A."/>
        </authorList>
    </citation>
    <scope>NUCLEOTIDE SEQUENCE [LARGE SCALE GENOMIC DNA]</scope>
    <source>
        <strain evidence="6 7">B29T1</strain>
    </source>
</reference>
<evidence type="ECO:0000256" key="4">
    <source>
        <dbReference type="ARBA" id="ARBA00025742"/>
    </source>
</evidence>
<evidence type="ECO:0000313" key="6">
    <source>
        <dbReference type="EMBL" id="SNB60648.1"/>
    </source>
</evidence>
<dbReference type="Gene3D" id="3.60.21.10">
    <property type="match status" value="1"/>
</dbReference>
<proteinExistence type="inferred from homology"/>
<dbReference type="AlphaFoldDB" id="A0A212QN34"/>
<dbReference type="PANTHER" id="PTHR42988:SF2">
    <property type="entry name" value="CYCLIC NUCLEOTIDE PHOSPHODIESTERASE CBUA0032-RELATED"/>
    <property type="match status" value="1"/>
</dbReference>
<dbReference type="InterPro" id="IPR050884">
    <property type="entry name" value="CNP_phosphodiesterase-III"/>
</dbReference>
<dbReference type="OrthoDB" id="9794568at2"/>
<accession>A0A212QN34</accession>
<feature type="domain" description="Calcineurin-like phosphoesterase" evidence="5">
    <location>
        <begin position="9"/>
        <end position="231"/>
    </location>
</feature>
<dbReference type="GO" id="GO:0016787">
    <property type="term" value="F:hydrolase activity"/>
    <property type="evidence" value="ECO:0007669"/>
    <property type="project" value="UniProtKB-KW"/>
</dbReference>
<dbReference type="EMBL" id="FYEH01000002">
    <property type="protein sequence ID" value="SNB60648.1"/>
    <property type="molecule type" value="Genomic_DNA"/>
</dbReference>
<dbReference type="Pfam" id="PF00149">
    <property type="entry name" value="Metallophos"/>
    <property type="match status" value="1"/>
</dbReference>
<evidence type="ECO:0000256" key="2">
    <source>
        <dbReference type="ARBA" id="ARBA00022801"/>
    </source>
</evidence>
<evidence type="ECO:0000313" key="7">
    <source>
        <dbReference type="Proteomes" id="UP000197065"/>
    </source>
</evidence>
<keyword evidence="2" id="KW-0378">Hydrolase</keyword>
<dbReference type="GO" id="GO:0046872">
    <property type="term" value="F:metal ion binding"/>
    <property type="evidence" value="ECO:0007669"/>
    <property type="project" value="UniProtKB-KW"/>
</dbReference>
<evidence type="ECO:0000259" key="5">
    <source>
        <dbReference type="Pfam" id="PF00149"/>
    </source>
</evidence>
<comment type="similarity">
    <text evidence="4">Belongs to the cyclic nucleotide phosphodiesterase class-III family.</text>
</comment>
<dbReference type="PANTHER" id="PTHR42988">
    <property type="entry name" value="PHOSPHOHYDROLASE"/>
    <property type="match status" value="1"/>
</dbReference>